<feature type="transmembrane region" description="Helical" evidence="1">
    <location>
        <begin position="133"/>
        <end position="151"/>
    </location>
</feature>
<dbReference type="RefSeq" id="WP_248211177.1">
    <property type="nucleotide sequence ID" value="NZ_JALNMH010000016.1"/>
</dbReference>
<evidence type="ECO:0000259" key="2">
    <source>
        <dbReference type="Pfam" id="PF02517"/>
    </source>
</evidence>
<feature type="transmembrane region" description="Helical" evidence="1">
    <location>
        <begin position="34"/>
        <end position="55"/>
    </location>
</feature>
<dbReference type="Proteomes" id="UP001431449">
    <property type="component" value="Unassembled WGS sequence"/>
</dbReference>
<keyword evidence="1" id="KW-0812">Transmembrane</keyword>
<dbReference type="EMBL" id="JALNMH010000016">
    <property type="protein sequence ID" value="MCK7595317.1"/>
    <property type="molecule type" value="Genomic_DNA"/>
</dbReference>
<dbReference type="PANTHER" id="PTHR39430">
    <property type="entry name" value="MEMBRANE-ASSOCIATED PROTEASE-RELATED"/>
    <property type="match status" value="1"/>
</dbReference>
<dbReference type="GO" id="GO:0008237">
    <property type="term" value="F:metallopeptidase activity"/>
    <property type="evidence" value="ECO:0007669"/>
    <property type="project" value="UniProtKB-KW"/>
</dbReference>
<evidence type="ECO:0000256" key="1">
    <source>
        <dbReference type="SAM" id="Phobius"/>
    </source>
</evidence>
<keyword evidence="4" id="KW-1185">Reference proteome</keyword>
<evidence type="ECO:0000313" key="4">
    <source>
        <dbReference type="Proteomes" id="UP001431449"/>
    </source>
</evidence>
<sequence length="235" mass="25861">MIGPVLIAVSWLLLRLQGRPLSELGFNKPVQRLVEFVSGLALAGLFASLQFVLIAHFARFRWMPNPDAGLALVMESLRWNINSVLYEELVFRGYLLYKAIEWLGVRRACFLSAAAFGVYHWFSYGVIGSLVPMVYVFLLTGSFGLMLAYSFAMSRSVVLPIALHLGWNLATILVFSNGPLGAQLLVPSSVESMPLSVGEQLLTSLVIPIGFVVLVLWGVTRGIGRYGDSKVHSDP</sequence>
<feature type="domain" description="CAAX prenyl protease 2/Lysostaphin resistance protein A-like" evidence="2">
    <location>
        <begin position="76"/>
        <end position="169"/>
    </location>
</feature>
<protein>
    <submittedName>
        <fullName evidence="3">CPBP family intramembrane metalloprotease</fullName>
    </submittedName>
</protein>
<organism evidence="3 4">
    <name type="scientific">Pseudomarimonas salicorniae</name>
    <dbReference type="NCBI Taxonomy" id="2933270"/>
    <lineage>
        <taxon>Bacteria</taxon>
        <taxon>Pseudomonadati</taxon>
        <taxon>Pseudomonadota</taxon>
        <taxon>Gammaproteobacteria</taxon>
        <taxon>Lysobacterales</taxon>
        <taxon>Lysobacteraceae</taxon>
        <taxon>Pseudomarimonas</taxon>
    </lineage>
</organism>
<comment type="caution">
    <text evidence="3">The sequence shown here is derived from an EMBL/GenBank/DDBJ whole genome shotgun (WGS) entry which is preliminary data.</text>
</comment>
<keyword evidence="3" id="KW-0378">Hydrolase</keyword>
<keyword evidence="1" id="KW-1133">Transmembrane helix</keyword>
<keyword evidence="1" id="KW-0472">Membrane</keyword>
<name>A0ABT0GMU1_9GAMM</name>
<dbReference type="PANTHER" id="PTHR39430:SF1">
    <property type="entry name" value="PROTEASE"/>
    <property type="match status" value="1"/>
</dbReference>
<dbReference type="Pfam" id="PF02517">
    <property type="entry name" value="Rce1-like"/>
    <property type="match status" value="1"/>
</dbReference>
<keyword evidence="3" id="KW-0645">Protease</keyword>
<dbReference type="InterPro" id="IPR003675">
    <property type="entry name" value="Rce1/LyrA-like_dom"/>
</dbReference>
<feature type="transmembrane region" description="Helical" evidence="1">
    <location>
        <begin position="108"/>
        <end position="127"/>
    </location>
</feature>
<keyword evidence="3" id="KW-0482">Metalloprotease</keyword>
<reference evidence="3" key="1">
    <citation type="submission" date="2022-04" db="EMBL/GenBank/DDBJ databases">
        <title>Lysobacter sp. CAU 1642 isolated from sea sand.</title>
        <authorList>
            <person name="Kim W."/>
        </authorList>
    </citation>
    <scope>NUCLEOTIDE SEQUENCE</scope>
    <source>
        <strain evidence="3">CAU 1642</strain>
    </source>
</reference>
<feature type="transmembrane region" description="Helical" evidence="1">
    <location>
        <begin position="200"/>
        <end position="220"/>
    </location>
</feature>
<feature type="transmembrane region" description="Helical" evidence="1">
    <location>
        <begin position="158"/>
        <end position="180"/>
    </location>
</feature>
<evidence type="ECO:0000313" key="3">
    <source>
        <dbReference type="EMBL" id="MCK7595317.1"/>
    </source>
</evidence>
<gene>
    <name evidence="3" type="ORF">M0G41_16785</name>
</gene>
<proteinExistence type="predicted"/>
<accession>A0ABT0GMU1</accession>